<gene>
    <name evidence="4" type="primary">merR</name>
    <name evidence="4" type="ordered locus">AZC_2971</name>
</gene>
<dbReference type="InterPro" id="IPR009061">
    <property type="entry name" value="DNA-bd_dom_put_sf"/>
</dbReference>
<reference evidence="4 5" key="3">
    <citation type="journal article" date="2008" name="BMC Genomics">
        <title>The genome of the versatile nitrogen fixer Azorhizobium caulinodans ORS571.</title>
        <authorList>
            <person name="Lee KB."/>
            <person name="Backer P.D."/>
            <person name="Aono T."/>
            <person name="Liu CT."/>
            <person name="Suzuki S."/>
            <person name="Suzuki T."/>
            <person name="Kaneko T."/>
            <person name="Yamada M."/>
            <person name="Tabata S."/>
            <person name="Kupfer D.M."/>
            <person name="Najar F.Z."/>
            <person name="Wiley G.B."/>
            <person name="Roe B."/>
            <person name="Binnewies T.T."/>
            <person name="Ussery D.W."/>
            <person name="D'Haeze W."/>
            <person name="Herder J.D."/>
            <person name="Gevers D."/>
            <person name="Vereecke D."/>
            <person name="Holsters M."/>
            <person name="Oyaizu H."/>
        </authorList>
    </citation>
    <scope>NUCLEOTIDE SEQUENCE [LARGE SCALE GENOMIC DNA]</scope>
    <source>
        <strain evidence="5">ATCC 43989 / DSM 5975 / JCM 20966 / LMG 6465 / NBRC 14845 / NCIMB 13405 / ORS 571</strain>
    </source>
</reference>
<keyword evidence="2" id="KW-0175">Coiled coil</keyword>
<sequence length="160" mass="17926">MALDGSHGSDTPGASAHGALTDTFFSVTELARDLAITPRTVRFYEDKGLISPRRAGNIRVYTKRDRARMVLILRGKRLGFSLREIKEYLDLYDVDPTQVEQIRLLLKKVRTRLEMLEDQRVALEESIAELKDIEDQTLSALAIADAAEASPRKAAGKRRG</sequence>
<dbReference type="GO" id="GO:0003700">
    <property type="term" value="F:DNA-binding transcription factor activity"/>
    <property type="evidence" value="ECO:0007669"/>
    <property type="project" value="InterPro"/>
</dbReference>
<dbReference type="InterPro" id="IPR047057">
    <property type="entry name" value="MerR_fam"/>
</dbReference>
<name>A8IDP2_AZOC5</name>
<organism evidence="4 5">
    <name type="scientific">Azorhizobium caulinodans (strain ATCC 43989 / DSM 5975 / JCM 20966 / LMG 6465 / NBRC 14845 / NCIMB 13405 / ORS 571)</name>
    <dbReference type="NCBI Taxonomy" id="438753"/>
    <lineage>
        <taxon>Bacteria</taxon>
        <taxon>Pseudomonadati</taxon>
        <taxon>Pseudomonadota</taxon>
        <taxon>Alphaproteobacteria</taxon>
        <taxon>Hyphomicrobiales</taxon>
        <taxon>Xanthobacteraceae</taxon>
        <taxon>Azorhizobium</taxon>
    </lineage>
</organism>
<dbReference type="InterPro" id="IPR000551">
    <property type="entry name" value="MerR-type_HTH_dom"/>
</dbReference>
<evidence type="ECO:0000313" key="5">
    <source>
        <dbReference type="Proteomes" id="UP000000270"/>
    </source>
</evidence>
<reference evidence="4 5" key="6">
    <citation type="journal article" date="2011" name="Appl. Environ. Microbiol.">
        <title>Involvement of the azorhizobial chromosome partition gene (parA) in the onset of bacteroid differentiation during Sesbania rostrata stem nodule development.</title>
        <authorList>
            <person name="Liu CT."/>
            <person name="Lee KB."/>
            <person name="Wang YS."/>
            <person name="Peng MH."/>
            <person name="Lee KT."/>
            <person name="Suzuki S."/>
            <person name="Suzuki T."/>
            <person name="Oyaizu H."/>
        </authorList>
    </citation>
    <scope>NUCLEOTIDE SEQUENCE [LARGE SCALE GENOMIC DNA]</scope>
    <source>
        <strain evidence="5">ATCC 43989 / DSM 5975 / JCM 20966 / LMG 6465 / NBRC 14845 / NCIMB 13405 / ORS 571</strain>
    </source>
</reference>
<dbReference type="PANTHER" id="PTHR30204">
    <property type="entry name" value="REDOX-CYCLING DRUG-SENSING TRANSCRIPTIONAL ACTIVATOR SOXR"/>
    <property type="match status" value="1"/>
</dbReference>
<dbReference type="Gene3D" id="1.10.1660.10">
    <property type="match status" value="1"/>
</dbReference>
<dbReference type="EMBL" id="AP009384">
    <property type="protein sequence ID" value="BAF88969.1"/>
    <property type="molecule type" value="Genomic_DNA"/>
</dbReference>
<dbReference type="CDD" id="cd04776">
    <property type="entry name" value="HTH_GnyR"/>
    <property type="match status" value="1"/>
</dbReference>
<keyword evidence="1" id="KW-0238">DNA-binding</keyword>
<feature type="domain" description="HTH merR-type" evidence="3">
    <location>
        <begin position="24"/>
        <end position="91"/>
    </location>
</feature>
<accession>A8IDP2</accession>
<dbReference type="eggNOG" id="COG0789">
    <property type="taxonomic scope" value="Bacteria"/>
</dbReference>
<dbReference type="PROSITE" id="PS50937">
    <property type="entry name" value="HTH_MERR_2"/>
    <property type="match status" value="1"/>
</dbReference>
<reference evidence="4 5" key="5">
    <citation type="journal article" date="2010" name="Appl. Environ. Microbiol.">
        <title>phrR-like gene praR of Azorhizobium caulinodans ORS571 is essential for symbiosis with Sesbania rostrata and is involved in expression of reb genes.</title>
        <authorList>
            <person name="Akiba N."/>
            <person name="Aono T."/>
            <person name="Toyazaki H."/>
            <person name="Sato S."/>
            <person name="Oyaizu H."/>
        </authorList>
    </citation>
    <scope>NUCLEOTIDE SEQUENCE [LARGE SCALE GENOMIC DNA]</scope>
    <source>
        <strain evidence="5">ATCC 43989 / DSM 5975 / JCM 20966 / LMG 6465 / NBRC 14845 / NCIMB 13405 / ORS 571</strain>
    </source>
</reference>
<reference evidence="4 5" key="4">
    <citation type="journal article" date="2009" name="Appl. Environ. Microbiol.">
        <title>Comparative genome-wide transcriptional profiling of Azorhizobium caulinodans ORS571 grown under free-living and symbiotic conditions.</title>
        <authorList>
            <person name="Tsukada S."/>
            <person name="Aono T."/>
            <person name="Akiba N."/>
            <person name="Lee KB."/>
            <person name="Liu CT."/>
            <person name="Toyazaki H."/>
            <person name="Oyaizu H."/>
        </authorList>
    </citation>
    <scope>NUCLEOTIDE SEQUENCE [LARGE SCALE GENOMIC DNA]</scope>
    <source>
        <strain evidence="5">ATCC 43989 / DSM 5975 / JCM 20966 / LMG 6465 / NBRC 14845 / NCIMB 13405 / ORS 571</strain>
    </source>
</reference>
<evidence type="ECO:0000259" key="3">
    <source>
        <dbReference type="PROSITE" id="PS50937"/>
    </source>
</evidence>
<dbReference type="Pfam" id="PF13411">
    <property type="entry name" value="MerR_1"/>
    <property type="match status" value="1"/>
</dbReference>
<evidence type="ECO:0000313" key="4">
    <source>
        <dbReference type="EMBL" id="BAF88969.1"/>
    </source>
</evidence>
<evidence type="ECO:0000256" key="2">
    <source>
        <dbReference type="SAM" id="Coils"/>
    </source>
</evidence>
<dbReference type="AlphaFoldDB" id="A8IDP2"/>
<proteinExistence type="predicted"/>
<dbReference type="HOGENOM" id="CLU_060077_3_3_5"/>
<protein>
    <submittedName>
        <fullName evidence="4">Transcriptional regulator</fullName>
    </submittedName>
</protein>
<evidence type="ECO:0000256" key="1">
    <source>
        <dbReference type="ARBA" id="ARBA00023125"/>
    </source>
</evidence>
<keyword evidence="5" id="KW-1185">Reference proteome</keyword>
<feature type="coiled-coil region" evidence="2">
    <location>
        <begin position="99"/>
        <end position="136"/>
    </location>
</feature>
<reference evidence="5" key="2">
    <citation type="submission" date="2007-04" db="EMBL/GenBank/DDBJ databases">
        <title>Complete genome sequence of the nitrogen-fixing bacterium Azorhizobium caulinodans ORS571.</title>
        <authorList>
            <person name="Lee K.B."/>
            <person name="Backer P.D."/>
            <person name="Aono T."/>
            <person name="Liu C.T."/>
            <person name="Suzuki S."/>
            <person name="Suzuki T."/>
            <person name="Kaneko T."/>
            <person name="Yamada M."/>
            <person name="Tabata S."/>
            <person name="Kupfer D.M."/>
            <person name="Najar F.Z."/>
            <person name="Wiley G.B."/>
            <person name="Roe B."/>
            <person name="Binnewies T."/>
            <person name="Ussery D."/>
            <person name="Vereecke D."/>
            <person name="Gevers D."/>
            <person name="Holsters M."/>
            <person name="Oyaizu H."/>
        </authorList>
    </citation>
    <scope>NUCLEOTIDE SEQUENCE [LARGE SCALE GENOMIC DNA]</scope>
    <source>
        <strain evidence="5">ATCC 43989 / DSM 5975 / JCM 20966 / LMG 6465 / NBRC 14845 / NCIMB 13405 / ORS 571</strain>
    </source>
</reference>
<reference evidence="4 5" key="1">
    <citation type="journal article" date="2007" name="Appl. Environ. Microbiol.">
        <title>Rhizobial factors required for stem nodule maturation and maintenance in Sesbania rostrata-Azorhizobium caulinodans ORS571 symbiosis.</title>
        <authorList>
            <person name="Suzuki S."/>
            <person name="Aono T."/>
            <person name="Lee KB."/>
            <person name="Suzuki T."/>
            <person name="Liu CT."/>
            <person name="Miwa H."/>
            <person name="Wakao S."/>
            <person name="Iki T."/>
            <person name="Oyaizu H."/>
        </authorList>
    </citation>
    <scope>NUCLEOTIDE SEQUENCE [LARGE SCALE GENOMIC DNA]</scope>
    <source>
        <strain evidence="5">ATCC 43989 / DSM 5975 / JCM 20966 / LMG 6465 / NBRC 14845 / NCIMB 13405 / ORS 571</strain>
    </source>
</reference>
<dbReference type="SUPFAM" id="SSF46955">
    <property type="entry name" value="Putative DNA-binding domain"/>
    <property type="match status" value="1"/>
</dbReference>
<dbReference type="KEGG" id="azc:AZC_2971"/>
<dbReference type="RefSeq" id="WP_012171495.1">
    <property type="nucleotide sequence ID" value="NC_009937.1"/>
</dbReference>
<dbReference type="PANTHER" id="PTHR30204:SF58">
    <property type="entry name" value="HTH-TYPE TRANSCRIPTIONAL REGULATOR YFMP"/>
    <property type="match status" value="1"/>
</dbReference>
<dbReference type="STRING" id="438753.AZC_2971"/>
<dbReference type="SMART" id="SM00422">
    <property type="entry name" value="HTH_MERR"/>
    <property type="match status" value="1"/>
</dbReference>
<dbReference type="GO" id="GO:0003677">
    <property type="term" value="F:DNA binding"/>
    <property type="evidence" value="ECO:0007669"/>
    <property type="project" value="UniProtKB-KW"/>
</dbReference>
<dbReference type="Proteomes" id="UP000000270">
    <property type="component" value="Chromosome"/>
</dbReference>